<evidence type="ECO:0000259" key="2">
    <source>
        <dbReference type="Pfam" id="PF23275"/>
    </source>
</evidence>
<reference evidence="4" key="2">
    <citation type="submission" date="2016-02" db="EMBL/GenBank/DDBJ databases">
        <title>Draft genome sequence of five rapidly growing Mycobacterium species.</title>
        <authorList>
            <person name="Katahira K."/>
            <person name="Gotou Y."/>
            <person name="Iida K."/>
            <person name="Ogura Y."/>
            <person name="Hayashi T."/>
        </authorList>
    </citation>
    <scope>NUCLEOTIDE SEQUENCE [LARGE SCALE GENOMIC DNA]</scope>
    <source>
        <strain evidence="4">JCM6368</strain>
    </source>
</reference>
<sequence length="775" mass="82117">MGALDAFYSTWSNARKTFGQGTPQDGSQFDASSKFQQLQTAVEAAAPGSSWQGPASEAYAAKNKDHAGVYGKLAALDQRMATEVTNAANVVVSGRQKLDEVKTWVTSVANSIPNGVSAADRDNKLLQIANAGISKVSNIVQTSTSEMNTIGGRVSGIKGELYALGNEKLAPGAEQPGDKKDAKNGENADALSAWQEREGSELKPEDMQSLVHDALGGDQGAAAHVDKILDSIDEEQLGPNSVAHPLSPLQAELVGQMQAQMKSMSISDLNTARDKLGPHKDILSNAMQVMSDKDVSYPRHDGDGPQIVGPGSLPNDGVLPGDSGALPDAVQRALNNADRTQLAGMAGPDASSAPVSLRYADDLKAIAEIVKDGDPKFQSGTELDRQILLAADRIMDTHGRPMGNPPLDLEDTTQNLFQAIDDDHQIINDHLMGRNGVDAKDFLNDVNTIDWTDNGRSAGHLFSWTGEHGSGPEAQIAAETADKYAEYLGEKRPQLMDINGQTLGQLNPELVQGYARGLVPFVDDMAGSSASPFFEIDDETERRTGLMPDAKGVFAVLNTDAGAATLINQAAYSEAMKHETAFANNPGDPLAHQHLTTAATMRGLVDVGAHEAFQAFQHNGYEADKTETQWKKSGFDAAVAGLSTGGAMVPGVGFVAGPVISQVGAVFSQQMFDTPPGPVERPLPQMAEPIASTVLLDAMLAAGHQLDLPNGYIEGGHVVHPKGVDDGLFEAEINQEIGRRTVVVAGNGPDEVYTNRYNLVIQDPDIQRAKPEGVG</sequence>
<accession>A0A117IGV5</accession>
<dbReference type="Pfam" id="PF23275">
    <property type="entry name" value="TPR_23"/>
    <property type="match status" value="1"/>
</dbReference>
<dbReference type="Proteomes" id="UP000069705">
    <property type="component" value="Unassembled WGS sequence"/>
</dbReference>
<reference evidence="3 4" key="1">
    <citation type="journal article" date="2016" name="Genome Announc.">
        <title>Draft Genome Sequences of Five Rapidly Growing Mycobacterium Species, M. thermoresistibile, M. fortuitum subsp. acetamidolyticum, M. canariasense, M. brisbanense, and M. novocastrense.</title>
        <authorList>
            <person name="Katahira K."/>
            <person name="Ogura Y."/>
            <person name="Gotoh Y."/>
            <person name="Hayashi T."/>
        </authorList>
    </citation>
    <scope>NUCLEOTIDE SEQUENCE [LARGE SCALE GENOMIC DNA]</scope>
    <source>
        <strain evidence="3 4">JCM6368</strain>
    </source>
</reference>
<dbReference type="EMBL" id="BCSZ01000076">
    <property type="protein sequence ID" value="GAT06441.1"/>
    <property type="molecule type" value="Genomic_DNA"/>
</dbReference>
<comment type="caution">
    <text evidence="3">The sequence shown here is derived from an EMBL/GenBank/DDBJ whole genome shotgun (WGS) entry which is preliminary data.</text>
</comment>
<evidence type="ECO:0000313" key="4">
    <source>
        <dbReference type="Proteomes" id="UP000069705"/>
    </source>
</evidence>
<feature type="domain" description="ESX-1 secretion-associated protein EspA/EspE-like" evidence="1">
    <location>
        <begin position="18"/>
        <end position="99"/>
    </location>
</feature>
<name>A0A117IGV5_MYCFO</name>
<dbReference type="InterPro" id="IPR057037">
    <property type="entry name" value="TPR_rep_actino"/>
</dbReference>
<feature type="domain" description="TPR repeat" evidence="2">
    <location>
        <begin position="244"/>
        <end position="464"/>
    </location>
</feature>
<dbReference type="RefSeq" id="WP_061265628.1">
    <property type="nucleotide sequence ID" value="NZ_BCSZ01000076.1"/>
</dbReference>
<dbReference type="InterPro" id="IPR043796">
    <property type="entry name" value="ESX-1_EspA/EspE-like"/>
</dbReference>
<evidence type="ECO:0000259" key="1">
    <source>
        <dbReference type="Pfam" id="PF18879"/>
    </source>
</evidence>
<proteinExistence type="predicted"/>
<organism evidence="3 4">
    <name type="scientific">Mycolicibacterium fortuitum subsp. acetamidolyticum</name>
    <dbReference type="NCBI Taxonomy" id="144550"/>
    <lineage>
        <taxon>Bacteria</taxon>
        <taxon>Bacillati</taxon>
        <taxon>Actinomycetota</taxon>
        <taxon>Actinomycetes</taxon>
        <taxon>Mycobacteriales</taxon>
        <taxon>Mycobacteriaceae</taxon>
        <taxon>Mycolicibacterium</taxon>
    </lineage>
</organism>
<protein>
    <submittedName>
        <fullName evidence="3">Uncharacterized protein</fullName>
    </submittedName>
</protein>
<dbReference type="AlphaFoldDB" id="A0A117IGV5"/>
<gene>
    <name evidence="3" type="ORF">RMCFA_6552</name>
</gene>
<evidence type="ECO:0000313" key="3">
    <source>
        <dbReference type="EMBL" id="GAT06441.1"/>
    </source>
</evidence>
<dbReference type="Pfam" id="PF18879">
    <property type="entry name" value="EspA_EspE"/>
    <property type="match status" value="1"/>
</dbReference>